<accession>A0A5B7DBI9</accession>
<keyword evidence="3" id="KW-1185">Reference proteome</keyword>
<evidence type="ECO:0000313" key="3">
    <source>
        <dbReference type="Proteomes" id="UP000324222"/>
    </source>
</evidence>
<feature type="region of interest" description="Disordered" evidence="1">
    <location>
        <begin position="1"/>
        <end position="59"/>
    </location>
</feature>
<feature type="compositionally biased region" description="Polar residues" evidence="1">
    <location>
        <begin position="34"/>
        <end position="59"/>
    </location>
</feature>
<name>A0A5B7DBI9_PORTR</name>
<dbReference type="EMBL" id="VSRR010000701">
    <property type="protein sequence ID" value="MPC18681.1"/>
    <property type="molecule type" value="Genomic_DNA"/>
</dbReference>
<sequence length="59" mass="6522">MPRVQVQNILPTLPGEGQLASVPYRKVRTEQDTKSTSTTNSADKNTQTPQLSELVDSQH</sequence>
<feature type="compositionally biased region" description="Polar residues" evidence="1">
    <location>
        <begin position="1"/>
        <end position="10"/>
    </location>
</feature>
<evidence type="ECO:0000313" key="2">
    <source>
        <dbReference type="EMBL" id="MPC18681.1"/>
    </source>
</evidence>
<proteinExistence type="predicted"/>
<gene>
    <name evidence="2" type="ORF">E2C01_011574</name>
</gene>
<dbReference type="Proteomes" id="UP000324222">
    <property type="component" value="Unassembled WGS sequence"/>
</dbReference>
<organism evidence="2 3">
    <name type="scientific">Portunus trituberculatus</name>
    <name type="common">Swimming crab</name>
    <name type="synonym">Neptunus trituberculatus</name>
    <dbReference type="NCBI Taxonomy" id="210409"/>
    <lineage>
        <taxon>Eukaryota</taxon>
        <taxon>Metazoa</taxon>
        <taxon>Ecdysozoa</taxon>
        <taxon>Arthropoda</taxon>
        <taxon>Crustacea</taxon>
        <taxon>Multicrustacea</taxon>
        <taxon>Malacostraca</taxon>
        <taxon>Eumalacostraca</taxon>
        <taxon>Eucarida</taxon>
        <taxon>Decapoda</taxon>
        <taxon>Pleocyemata</taxon>
        <taxon>Brachyura</taxon>
        <taxon>Eubrachyura</taxon>
        <taxon>Portunoidea</taxon>
        <taxon>Portunidae</taxon>
        <taxon>Portuninae</taxon>
        <taxon>Portunus</taxon>
    </lineage>
</organism>
<reference evidence="2 3" key="1">
    <citation type="submission" date="2019-05" db="EMBL/GenBank/DDBJ databases">
        <title>Another draft genome of Portunus trituberculatus and its Hox gene families provides insights of decapod evolution.</title>
        <authorList>
            <person name="Jeong J.-H."/>
            <person name="Song I."/>
            <person name="Kim S."/>
            <person name="Choi T."/>
            <person name="Kim D."/>
            <person name="Ryu S."/>
            <person name="Kim W."/>
        </authorList>
    </citation>
    <scope>NUCLEOTIDE SEQUENCE [LARGE SCALE GENOMIC DNA]</scope>
    <source>
        <tissue evidence="2">Muscle</tissue>
    </source>
</reference>
<comment type="caution">
    <text evidence="2">The sequence shown here is derived from an EMBL/GenBank/DDBJ whole genome shotgun (WGS) entry which is preliminary data.</text>
</comment>
<evidence type="ECO:0000256" key="1">
    <source>
        <dbReference type="SAM" id="MobiDB-lite"/>
    </source>
</evidence>
<protein>
    <submittedName>
        <fullName evidence="2">Uncharacterized protein</fullName>
    </submittedName>
</protein>
<dbReference type="AlphaFoldDB" id="A0A5B7DBI9"/>